<sequence length="208" mass="24031">MVKIMSIEERRGIESIDVNQNLLLVRAPIELVAEKLSRARRADVWERDIYDREIEITAESYIVFQFRGHPWTIVEQLNYQPGHLVFGVGDAITLSSFPSTRALYYTGSDTCGYIGYNCYDGGAFAEMLYFEAEMDLLFLSDFREVKAEDIDSAFRFTYAFMQEQDIYIPNAHYENVKVGDRINLRPKGPTLDDLVRSDFERVDYVGIS</sequence>
<dbReference type="Proteomes" id="UP000010478">
    <property type="component" value="Chromosome"/>
</dbReference>
<protein>
    <submittedName>
        <fullName evidence="1">Uncharacterized protein</fullName>
    </submittedName>
</protein>
<evidence type="ECO:0000313" key="2">
    <source>
        <dbReference type="Proteomes" id="UP000010478"/>
    </source>
</evidence>
<organism evidence="1 2">
    <name type="scientific">Phormidium nigroviride PCC 7112</name>
    <dbReference type="NCBI Taxonomy" id="179408"/>
    <lineage>
        <taxon>Bacteria</taxon>
        <taxon>Bacillati</taxon>
        <taxon>Cyanobacteriota</taxon>
        <taxon>Cyanophyceae</taxon>
        <taxon>Oscillatoriophycideae</taxon>
        <taxon>Oscillatoriales</taxon>
        <taxon>Oscillatoriaceae</taxon>
        <taxon>Phormidium</taxon>
    </lineage>
</organism>
<proteinExistence type="predicted"/>
<gene>
    <name evidence="1" type="ORF">Osc7112_6008</name>
</gene>
<name>K9VQI7_9CYAN</name>
<accession>K9VQI7</accession>
<evidence type="ECO:0000313" key="1">
    <source>
        <dbReference type="EMBL" id="AFZ10201.1"/>
    </source>
</evidence>
<dbReference type="eggNOG" id="COG3832">
    <property type="taxonomic scope" value="Bacteria"/>
</dbReference>
<dbReference type="EMBL" id="CP003614">
    <property type="protein sequence ID" value="AFZ10201.1"/>
    <property type="molecule type" value="Genomic_DNA"/>
</dbReference>
<dbReference type="KEGG" id="oni:Osc7112_6008"/>
<keyword evidence="2" id="KW-1185">Reference proteome</keyword>
<dbReference type="HOGENOM" id="CLU_1281681_0_0_3"/>
<reference evidence="1 2" key="1">
    <citation type="submission" date="2012-05" db="EMBL/GenBank/DDBJ databases">
        <title>Finished chromosome of genome of Oscillatoria sp. PCC 7112.</title>
        <authorList>
            <consortium name="US DOE Joint Genome Institute"/>
            <person name="Gugger M."/>
            <person name="Coursin T."/>
            <person name="Rippka R."/>
            <person name="Tandeau De Marsac N."/>
            <person name="Huntemann M."/>
            <person name="Wei C.-L."/>
            <person name="Han J."/>
            <person name="Detter J.C."/>
            <person name="Han C."/>
            <person name="Tapia R."/>
            <person name="Davenport K."/>
            <person name="Daligault H."/>
            <person name="Erkkila T."/>
            <person name="Gu W."/>
            <person name="Munk A.C.C."/>
            <person name="Teshima H."/>
            <person name="Xu Y."/>
            <person name="Chain P."/>
            <person name="Chen A."/>
            <person name="Krypides N."/>
            <person name="Mavromatis K."/>
            <person name="Markowitz V."/>
            <person name="Szeto E."/>
            <person name="Ivanova N."/>
            <person name="Mikhailova N."/>
            <person name="Ovchinnikova G."/>
            <person name="Pagani I."/>
            <person name="Pati A."/>
            <person name="Goodwin L."/>
            <person name="Peters L."/>
            <person name="Pitluck S."/>
            <person name="Woyke T."/>
            <person name="Kerfeld C."/>
        </authorList>
    </citation>
    <scope>NUCLEOTIDE SEQUENCE [LARGE SCALE GENOMIC DNA]</scope>
    <source>
        <strain evidence="1 2">PCC 7112</strain>
    </source>
</reference>
<dbReference type="AlphaFoldDB" id="K9VQI7"/>